<evidence type="ECO:0000256" key="2">
    <source>
        <dbReference type="ARBA" id="ARBA00023306"/>
    </source>
</evidence>
<dbReference type="OrthoDB" id="3242635at2"/>
<name>A0A5N5RFE3_9BIFI</name>
<keyword evidence="4" id="KW-1185">Reference proteome</keyword>
<reference evidence="3 4" key="1">
    <citation type="journal article" date="2019" name="Int. J. Syst. Evol. Microbiol.">
        <title>Bifidobacterium jacchi sp. nov., isolated from the faeces of a baby common marmoset (Callithrix jacchus).</title>
        <authorList>
            <person name="Modesto M."/>
            <person name="Watanabe K."/>
            <person name="Arita M."/>
            <person name="Satti M."/>
            <person name="Oki K."/>
            <person name="Sciavilla P."/>
            <person name="Patavino C."/>
            <person name="Camma C."/>
            <person name="Michelini S."/>
            <person name="Sgorbati B."/>
            <person name="Mattarelli P."/>
        </authorList>
    </citation>
    <scope>NUCLEOTIDE SEQUENCE [LARGE SCALE GENOMIC DNA]</scope>
    <source>
        <strain evidence="3 4">MRM 9.3</strain>
    </source>
</reference>
<proteinExistence type="predicted"/>
<gene>
    <name evidence="3" type="ORF">EHS19_08285</name>
</gene>
<dbReference type="RefSeq" id="WP_151917287.1">
    <property type="nucleotide sequence ID" value="NZ_RQSP01000032.1"/>
</dbReference>
<dbReference type="SUPFAM" id="SSF63418">
    <property type="entry name" value="MurE/MurF N-terminal domain"/>
    <property type="match status" value="1"/>
</dbReference>
<comment type="caution">
    <text evidence="3">The sequence shown here is derived from an EMBL/GenBank/DDBJ whole genome shotgun (WGS) entry which is preliminary data.</text>
</comment>
<evidence type="ECO:0000313" key="4">
    <source>
        <dbReference type="Proteomes" id="UP000326336"/>
    </source>
</evidence>
<organism evidence="3 4">
    <name type="scientific">Bifidobacterium jacchi</name>
    <dbReference type="NCBI Taxonomy" id="2490545"/>
    <lineage>
        <taxon>Bacteria</taxon>
        <taxon>Bacillati</taxon>
        <taxon>Actinomycetota</taxon>
        <taxon>Actinomycetes</taxon>
        <taxon>Bifidobacteriales</taxon>
        <taxon>Bifidobacteriaceae</taxon>
        <taxon>Bifidobacterium</taxon>
    </lineage>
</organism>
<dbReference type="EMBL" id="RQSP01000032">
    <property type="protein sequence ID" value="KAB5605976.1"/>
    <property type="molecule type" value="Genomic_DNA"/>
</dbReference>
<evidence type="ECO:0000256" key="1">
    <source>
        <dbReference type="ARBA" id="ARBA00022618"/>
    </source>
</evidence>
<dbReference type="AlphaFoldDB" id="A0A5N5RFE3"/>
<sequence>MSAVSESVTGRITLGDLADRYGFDLTPPFAANVTITSLADDAESVSPGALLVVTSPDEADAARLGEAANRGAYAVLVPSAFDGRLPDLDIPVLYGDPDGECLGRLAAQICGSPANAMAVFAVMGTDDASIEENAHVAATLLHTLGNPVAVIGADGSLSLERHLNLRYPLGILDVESTLAVCAEDGAAAVVIALNTRTLRDGALNGVNVDVLGQDCAQGDSLERVMGQEAADRYGFVIDDQTHLTGFTEESDQLAMQSVSSGVPENDRRLSLAIAMVMAAGVRRANIRNALRVSRDISEMKRDAG</sequence>
<evidence type="ECO:0000313" key="3">
    <source>
        <dbReference type="EMBL" id="KAB5605976.1"/>
    </source>
</evidence>
<dbReference type="InterPro" id="IPR035911">
    <property type="entry name" value="MurE/MurF_N"/>
</dbReference>
<dbReference type="GO" id="GO:0051301">
    <property type="term" value="P:cell division"/>
    <property type="evidence" value="ECO:0007669"/>
    <property type="project" value="UniProtKB-KW"/>
</dbReference>
<accession>A0A5N5RFE3</accession>
<keyword evidence="2" id="KW-0131">Cell cycle</keyword>
<dbReference type="Proteomes" id="UP000326336">
    <property type="component" value="Unassembled WGS sequence"/>
</dbReference>
<keyword evidence="1" id="KW-0132">Cell division</keyword>
<protein>
    <submittedName>
        <fullName evidence="3">UDP-N-acetylmuramyl peptide synthase</fullName>
    </submittedName>
</protein>